<organism evidence="1 2">
    <name type="scientific">Salmonella phage Felix O1 (isolate Felix O1-VT1)</name>
    <name type="common">Bacteriophage Felix O1</name>
    <dbReference type="NCBI Taxonomy" id="1283336"/>
    <lineage>
        <taxon>Viruses</taxon>
        <taxon>Duplodnaviria</taxon>
        <taxon>Heunggongvirae</taxon>
        <taxon>Uroviricota</taxon>
        <taxon>Caudoviricetes</taxon>
        <taxon>Andersonviridae</taxon>
        <taxon>Ounavirinae</taxon>
        <taxon>Felixounavirus</taxon>
        <taxon>Felixounavirus felixO1</taxon>
    </lineage>
</organism>
<name>Q6KGA7_BPFO1</name>
<keyword evidence="2" id="KW-1185">Reference proteome</keyword>
<evidence type="ECO:0000313" key="1">
    <source>
        <dbReference type="EMBL" id="AAQ14713.1"/>
    </source>
</evidence>
<protein>
    <submittedName>
        <fullName evidence="1">Uncharacterized protein</fullName>
    </submittedName>
</protein>
<proteinExistence type="predicted"/>
<dbReference type="Proteomes" id="UP000009070">
    <property type="component" value="Segment"/>
</dbReference>
<organismHost>
    <name type="scientific">Salmonella</name>
    <dbReference type="NCBI Taxonomy" id="590"/>
</organismHost>
<reference evidence="1 2" key="1">
    <citation type="submission" date="2000-11" db="EMBL/GenBank/DDBJ databases">
        <title>Bacteriophage Felix O1: Genetic Characterization.</title>
        <authorList>
            <person name="Sriranganathan N."/>
            <person name="Whichard J.M."/>
            <person name="Pierson F.W."/>
            <person name="Kapur V."/>
            <person name="Weigt L.A."/>
        </authorList>
    </citation>
    <scope>NUCLEOTIDE SEQUENCE [LARGE SCALE GENOMIC DNA]</scope>
    <source>
        <strain evidence="1">Felix O1-VT1</strain>
    </source>
</reference>
<sequence>MSASKGGLQPNFSSKSSASTASVVTLSQPSGFFLDLVNSLNSLLPSSARIDTL</sequence>
<evidence type="ECO:0000313" key="2">
    <source>
        <dbReference type="Proteomes" id="UP000009070"/>
    </source>
</evidence>
<dbReference type="EMBL" id="AF320576">
    <property type="protein sequence ID" value="AAQ14713.1"/>
    <property type="molecule type" value="Genomic_DNA"/>
</dbReference>
<accession>Q6KGA7</accession>